<organism evidence="2 3">
    <name type="scientific">Maricaulis virginensis</name>
    <dbReference type="NCBI Taxonomy" id="144022"/>
    <lineage>
        <taxon>Bacteria</taxon>
        <taxon>Pseudomonadati</taxon>
        <taxon>Pseudomonadota</taxon>
        <taxon>Alphaproteobacteria</taxon>
        <taxon>Maricaulales</taxon>
        <taxon>Maricaulaceae</taxon>
        <taxon>Maricaulis</taxon>
    </lineage>
</organism>
<sequence>MEAYMSMITPYGCNFVIRSWGQCAGGLIAISQNDALFSLLGTNFGGDGRTTFGLPDLRGRAAISWGQGPGLSFHNIGAKGGTEQVTLTQSQMPMHNHSLFITTATQPGATSLPVTTGGGDASTPDGNYMAATSSTNRIYGSTLSSPPGEMGPIPLPSQQVSVQGSTMNSGGSQPVYTESPYQAVNYQICMYGIYPSRA</sequence>
<reference evidence="2" key="1">
    <citation type="journal article" date="2014" name="Int. J. Syst. Evol. Microbiol.">
        <title>Complete genome sequence of Corynebacterium casei LMG S-19264T (=DSM 44701T), isolated from a smear-ripened cheese.</title>
        <authorList>
            <consortium name="US DOE Joint Genome Institute (JGI-PGF)"/>
            <person name="Walter F."/>
            <person name="Albersmeier A."/>
            <person name="Kalinowski J."/>
            <person name="Ruckert C."/>
        </authorList>
    </citation>
    <scope>NUCLEOTIDE SEQUENCE</scope>
    <source>
        <strain evidence="2">VKM B-1513</strain>
    </source>
</reference>
<comment type="caution">
    <text evidence="2">The sequence shown here is derived from an EMBL/GenBank/DDBJ whole genome shotgun (WGS) entry which is preliminary data.</text>
</comment>
<keyword evidence="3" id="KW-1185">Reference proteome</keyword>
<dbReference type="EMBL" id="BSFE01000005">
    <property type="protein sequence ID" value="GLK52489.1"/>
    <property type="molecule type" value="Genomic_DNA"/>
</dbReference>
<dbReference type="InterPro" id="IPR011083">
    <property type="entry name" value="Phage_tail_collar_dom"/>
</dbReference>
<dbReference type="AlphaFoldDB" id="A0A9W6IMY4"/>
<gene>
    <name evidence="2" type="ORF">GCM10017621_19970</name>
</gene>
<feature type="domain" description="Phage tail collar" evidence="1">
    <location>
        <begin position="7"/>
        <end position="61"/>
    </location>
</feature>
<accession>A0A9W6IMY4</accession>
<evidence type="ECO:0000313" key="2">
    <source>
        <dbReference type="EMBL" id="GLK52489.1"/>
    </source>
</evidence>
<dbReference type="Pfam" id="PF07484">
    <property type="entry name" value="Collar"/>
    <property type="match status" value="1"/>
</dbReference>
<proteinExistence type="predicted"/>
<dbReference type="Gene3D" id="3.90.1340.10">
    <property type="entry name" value="Phage tail collar domain"/>
    <property type="match status" value="1"/>
</dbReference>
<dbReference type="InterPro" id="IPR037053">
    <property type="entry name" value="Phage_tail_collar_dom_sf"/>
</dbReference>
<dbReference type="Proteomes" id="UP001143486">
    <property type="component" value="Unassembled WGS sequence"/>
</dbReference>
<name>A0A9W6IMY4_9PROT</name>
<reference evidence="2" key="2">
    <citation type="submission" date="2023-01" db="EMBL/GenBank/DDBJ databases">
        <authorList>
            <person name="Sun Q."/>
            <person name="Evtushenko L."/>
        </authorList>
    </citation>
    <scope>NUCLEOTIDE SEQUENCE</scope>
    <source>
        <strain evidence="2">VKM B-1513</strain>
    </source>
</reference>
<evidence type="ECO:0000313" key="3">
    <source>
        <dbReference type="Proteomes" id="UP001143486"/>
    </source>
</evidence>
<evidence type="ECO:0000259" key="1">
    <source>
        <dbReference type="Pfam" id="PF07484"/>
    </source>
</evidence>
<dbReference type="SUPFAM" id="SSF88874">
    <property type="entry name" value="Receptor-binding domain of short tail fibre protein gp12"/>
    <property type="match status" value="1"/>
</dbReference>
<protein>
    <submittedName>
        <fullName evidence="2">Microcystin dependent MdpB family protein</fullName>
    </submittedName>
</protein>